<protein>
    <recommendedName>
        <fullName evidence="3">Piwi domain-containing protein</fullName>
    </recommendedName>
</protein>
<reference evidence="1 2" key="1">
    <citation type="submission" date="2017-11" db="EMBL/GenBank/DDBJ databases">
        <title>Comparative genomics of Botrytis spp.</title>
        <authorList>
            <person name="Valero-Jimenez C.A."/>
            <person name="Tapia P."/>
            <person name="Veloso J."/>
            <person name="Silva-Moreno E."/>
            <person name="Staats M."/>
            <person name="Valdes J.H."/>
            <person name="Van Kan J.A.L."/>
        </authorList>
    </citation>
    <scope>NUCLEOTIDE SEQUENCE [LARGE SCALE GENOMIC DNA]</scope>
    <source>
        <strain evidence="1 2">MUCL2830</strain>
    </source>
</reference>
<organism evidence="1 2">
    <name type="scientific">Botryotinia calthae</name>
    <dbReference type="NCBI Taxonomy" id="38488"/>
    <lineage>
        <taxon>Eukaryota</taxon>
        <taxon>Fungi</taxon>
        <taxon>Dikarya</taxon>
        <taxon>Ascomycota</taxon>
        <taxon>Pezizomycotina</taxon>
        <taxon>Leotiomycetes</taxon>
        <taxon>Helotiales</taxon>
        <taxon>Sclerotiniaceae</taxon>
        <taxon>Botryotinia</taxon>
    </lineage>
</organism>
<keyword evidence="2" id="KW-1185">Reference proteome</keyword>
<comment type="caution">
    <text evidence="1">The sequence shown here is derived from an EMBL/GenBank/DDBJ whole genome shotgun (WGS) entry which is preliminary data.</text>
</comment>
<dbReference type="OrthoDB" id="3562013at2759"/>
<dbReference type="AlphaFoldDB" id="A0A4Y8CY82"/>
<evidence type="ECO:0000313" key="2">
    <source>
        <dbReference type="Proteomes" id="UP000297299"/>
    </source>
</evidence>
<proteinExistence type="predicted"/>
<dbReference type="EMBL" id="PHWZ01000276">
    <property type="protein sequence ID" value="TEY50420.1"/>
    <property type="molecule type" value="Genomic_DNA"/>
</dbReference>
<dbReference type="Proteomes" id="UP000297299">
    <property type="component" value="Unassembled WGS sequence"/>
</dbReference>
<evidence type="ECO:0008006" key="3">
    <source>
        <dbReference type="Google" id="ProtNLM"/>
    </source>
</evidence>
<gene>
    <name evidence="1" type="ORF">BOTCAL_0277g00180</name>
</gene>
<name>A0A4Y8CY82_9HELO</name>
<evidence type="ECO:0000313" key="1">
    <source>
        <dbReference type="EMBL" id="TEY50420.1"/>
    </source>
</evidence>
<accession>A0A4Y8CY82</accession>
<sequence>MYLLWERMTALGFENRRITIVRARVYINNLSILEDISFLRFSKEPGKFYRSIPIFGQNKGTNTFRMPTALDPKFWSLTSTGTNDKFPPQLIEIKKYDVTFETFTSEQTSENRYRRPWIVNFEVKSIRKSQNATNPVNLTPRALHLSPSCFKLDYRIKNPVLFRPSCDALFFRKFSHLLGYAVATKGIVTNYATPGPVKNETFPKIERVVVGLEIHTPINWNFHEILVELLKAMKEVGTLKGVILLVRQQSLRGQEILRIDDDLKKRVDGSPDVYTHPASVSMPRIACMATQTFESKTGWNGLDQTNG</sequence>